<evidence type="ECO:0000313" key="3">
    <source>
        <dbReference type="Proteomes" id="UP000053237"/>
    </source>
</evidence>
<reference evidence="2 3" key="1">
    <citation type="submission" date="2012-05" db="EMBL/GenBank/DDBJ databases">
        <title>Recombination and specialization in a pathogen metapopulation.</title>
        <authorList>
            <person name="Gardiner A."/>
            <person name="Kemen E."/>
            <person name="Schultz-Larsen T."/>
            <person name="MacLean D."/>
            <person name="Van Oosterhout C."/>
            <person name="Jones J.D.G."/>
        </authorList>
    </citation>
    <scope>NUCLEOTIDE SEQUENCE [LARGE SCALE GENOMIC DNA]</scope>
    <source>
        <strain evidence="2 3">Ac Nc2</strain>
    </source>
</reference>
<comment type="caution">
    <text evidence="2">The sequence shown here is derived from an EMBL/GenBank/DDBJ whole genome shotgun (WGS) entry which is preliminary data.</text>
</comment>
<gene>
    <name evidence="2" type="ORF">BN9_134080</name>
</gene>
<keyword evidence="3" id="KW-1185">Reference proteome</keyword>
<protein>
    <submittedName>
        <fullName evidence="2">Uncharacterized protein</fullName>
    </submittedName>
</protein>
<dbReference type="AlphaFoldDB" id="A0A024FYJ7"/>
<dbReference type="EMBL" id="CAIX01001835">
    <property type="protein sequence ID" value="CCI11744.1"/>
    <property type="molecule type" value="Genomic_DNA"/>
</dbReference>
<dbReference type="Proteomes" id="UP000053237">
    <property type="component" value="Unassembled WGS sequence"/>
</dbReference>
<feature type="transmembrane region" description="Helical" evidence="1">
    <location>
        <begin position="20"/>
        <end position="42"/>
    </location>
</feature>
<dbReference type="InParanoid" id="A0A024FYJ7"/>
<accession>A0A024FYJ7</accession>
<keyword evidence="1" id="KW-0812">Transmembrane</keyword>
<proteinExistence type="predicted"/>
<sequence>MDVQKEARKWDPNSSTLVQYPISSHLVVSLLYYISIGSYQLVLTSPFTTQRRNEREGRKVMCATYHANESIRNERVRENSTVFSDRAGVLNSTAIPFLLGIKGRSLEGQQVDKAAMSQSRINTSKHKTELIGKLVLSKERRNA</sequence>
<keyword evidence="1" id="KW-1133">Transmembrane helix</keyword>
<organism evidence="2 3">
    <name type="scientific">Albugo candida</name>
    <dbReference type="NCBI Taxonomy" id="65357"/>
    <lineage>
        <taxon>Eukaryota</taxon>
        <taxon>Sar</taxon>
        <taxon>Stramenopiles</taxon>
        <taxon>Oomycota</taxon>
        <taxon>Peronosporomycetes</taxon>
        <taxon>Albuginales</taxon>
        <taxon>Albuginaceae</taxon>
        <taxon>Albugo</taxon>
    </lineage>
</organism>
<keyword evidence="1" id="KW-0472">Membrane</keyword>
<name>A0A024FYJ7_9STRA</name>
<evidence type="ECO:0000256" key="1">
    <source>
        <dbReference type="SAM" id="Phobius"/>
    </source>
</evidence>
<evidence type="ECO:0000313" key="2">
    <source>
        <dbReference type="EMBL" id="CCI11744.1"/>
    </source>
</evidence>